<dbReference type="GO" id="GO:0005737">
    <property type="term" value="C:cytoplasm"/>
    <property type="evidence" value="ECO:0007669"/>
    <property type="project" value="TreeGrafter"/>
</dbReference>
<reference evidence="5 6" key="1">
    <citation type="submission" date="2015-01" db="EMBL/GenBank/DDBJ databases">
        <title>Draft genome sequence of Leucobacter komagatae strain VKM ST2845.</title>
        <authorList>
            <person name="Karlyshev A.V."/>
            <person name="Kudryashova E.B."/>
        </authorList>
    </citation>
    <scope>NUCLEOTIDE SEQUENCE [LARGE SCALE GENOMIC DNA]</scope>
    <source>
        <strain evidence="5 6">VKM ST2845</strain>
    </source>
</reference>
<keyword evidence="6" id="KW-1185">Reference proteome</keyword>
<evidence type="ECO:0000313" key="6">
    <source>
        <dbReference type="Proteomes" id="UP000032120"/>
    </source>
</evidence>
<dbReference type="InterPro" id="IPR051531">
    <property type="entry name" value="N-acetyltransferase"/>
</dbReference>
<comment type="caution">
    <text evidence="5">The sequence shown here is derived from an EMBL/GenBank/DDBJ whole genome shotgun (WGS) entry which is preliminary data.</text>
</comment>
<name>A0A0D0H633_9MICO</name>
<dbReference type="OrthoDB" id="5242221at2"/>
<dbReference type="Gene3D" id="3.40.630.30">
    <property type="match status" value="1"/>
</dbReference>
<organism evidence="5 6">
    <name type="scientific">Leucobacter komagatae</name>
    <dbReference type="NCBI Taxonomy" id="55969"/>
    <lineage>
        <taxon>Bacteria</taxon>
        <taxon>Bacillati</taxon>
        <taxon>Actinomycetota</taxon>
        <taxon>Actinomycetes</taxon>
        <taxon>Micrococcales</taxon>
        <taxon>Microbacteriaceae</taxon>
        <taxon>Leucobacter</taxon>
    </lineage>
</organism>
<gene>
    <name evidence="5" type="ORF">SD72_08525</name>
</gene>
<dbReference type="InterPro" id="IPR000182">
    <property type="entry name" value="GNAT_dom"/>
</dbReference>
<keyword evidence="1 5" id="KW-0808">Transferase</keyword>
<dbReference type="Pfam" id="PF13302">
    <property type="entry name" value="Acetyltransf_3"/>
    <property type="match status" value="1"/>
</dbReference>
<comment type="similarity">
    <text evidence="3">Belongs to the acetyltransferase family. RimJ subfamily.</text>
</comment>
<evidence type="ECO:0000256" key="1">
    <source>
        <dbReference type="ARBA" id="ARBA00022679"/>
    </source>
</evidence>
<accession>A0A0D0H633</accession>
<protein>
    <submittedName>
        <fullName evidence="5">Acetyltransferase</fullName>
    </submittedName>
</protein>
<dbReference type="PANTHER" id="PTHR43792:SF8">
    <property type="entry name" value="[RIBOSOMAL PROTEIN US5]-ALANINE N-ACETYLTRANSFERASE"/>
    <property type="match status" value="1"/>
</dbReference>
<dbReference type="EMBL" id="JXSQ01000009">
    <property type="protein sequence ID" value="KIP52585.1"/>
    <property type="molecule type" value="Genomic_DNA"/>
</dbReference>
<keyword evidence="2" id="KW-0012">Acyltransferase</keyword>
<dbReference type="SUPFAM" id="SSF55729">
    <property type="entry name" value="Acyl-CoA N-acyltransferases (Nat)"/>
    <property type="match status" value="1"/>
</dbReference>
<evidence type="ECO:0000256" key="2">
    <source>
        <dbReference type="ARBA" id="ARBA00023315"/>
    </source>
</evidence>
<dbReference type="PROSITE" id="PS51186">
    <property type="entry name" value="GNAT"/>
    <property type="match status" value="1"/>
</dbReference>
<evidence type="ECO:0000256" key="3">
    <source>
        <dbReference type="ARBA" id="ARBA00038502"/>
    </source>
</evidence>
<dbReference type="InterPro" id="IPR016181">
    <property type="entry name" value="Acyl_CoA_acyltransferase"/>
</dbReference>
<dbReference type="AlphaFoldDB" id="A0A0D0H633"/>
<proteinExistence type="inferred from homology"/>
<dbReference type="RefSeq" id="WP_042544016.1">
    <property type="nucleotide sequence ID" value="NZ_JXSQ01000009.1"/>
</dbReference>
<dbReference type="PANTHER" id="PTHR43792">
    <property type="entry name" value="GNAT FAMILY, PUTATIVE (AFU_ORTHOLOGUE AFUA_3G00765)-RELATED-RELATED"/>
    <property type="match status" value="1"/>
</dbReference>
<dbReference type="GO" id="GO:0008999">
    <property type="term" value="F:protein-N-terminal-alanine acetyltransferase activity"/>
    <property type="evidence" value="ECO:0007669"/>
    <property type="project" value="TreeGrafter"/>
</dbReference>
<dbReference type="Proteomes" id="UP000032120">
    <property type="component" value="Unassembled WGS sequence"/>
</dbReference>
<evidence type="ECO:0000259" key="4">
    <source>
        <dbReference type="PROSITE" id="PS51186"/>
    </source>
</evidence>
<feature type="domain" description="N-acetyltransferase" evidence="4">
    <location>
        <begin position="11"/>
        <end position="173"/>
    </location>
</feature>
<sequence>MLGIRRISVGVTMRPLSVADAGALADAYVRNRTHLAQWEPIRPEAYYGEAWQAADLARRTAEADSGLGVSLGLFDGDTIIGRFNVAGVSRGPFQSAGLGYWVDHEHAGRGLASEAVQAIVGSARAELRLHRLEASTLLHNAGSQRVLEKAGFERIGMAPKYLRIAGEWQDHALFQVILHD</sequence>
<evidence type="ECO:0000313" key="5">
    <source>
        <dbReference type="EMBL" id="KIP52585.1"/>
    </source>
</evidence>